<dbReference type="OrthoDB" id="115435at2759"/>
<dbReference type="EMBL" id="MRZV01001661">
    <property type="protein sequence ID" value="PIK36529.1"/>
    <property type="molecule type" value="Genomic_DNA"/>
</dbReference>
<dbReference type="InterPro" id="IPR043502">
    <property type="entry name" value="DNA/RNA_pol_sf"/>
</dbReference>
<dbReference type="AlphaFoldDB" id="A0A2G8JLE8"/>
<evidence type="ECO:0000259" key="1">
    <source>
        <dbReference type="Pfam" id="PF14893"/>
    </source>
</evidence>
<dbReference type="Proteomes" id="UP000230750">
    <property type="component" value="Unassembled WGS sequence"/>
</dbReference>
<organism evidence="2 3">
    <name type="scientific">Stichopus japonicus</name>
    <name type="common">Sea cucumber</name>
    <dbReference type="NCBI Taxonomy" id="307972"/>
    <lineage>
        <taxon>Eukaryota</taxon>
        <taxon>Metazoa</taxon>
        <taxon>Echinodermata</taxon>
        <taxon>Eleutherozoa</taxon>
        <taxon>Echinozoa</taxon>
        <taxon>Holothuroidea</taxon>
        <taxon>Aspidochirotacea</taxon>
        <taxon>Aspidochirotida</taxon>
        <taxon>Stichopodidae</taxon>
        <taxon>Apostichopus</taxon>
    </lineage>
</organism>
<dbReference type="InterPro" id="IPR021109">
    <property type="entry name" value="Peptidase_aspartic_dom_sf"/>
</dbReference>
<feature type="domain" description="Paraneoplastic antigen Ma-like C-terminal" evidence="1">
    <location>
        <begin position="41"/>
        <end position="187"/>
    </location>
</feature>
<dbReference type="GO" id="GO:0006508">
    <property type="term" value="P:proteolysis"/>
    <property type="evidence" value="ECO:0007669"/>
    <property type="project" value="InterPro"/>
</dbReference>
<keyword evidence="3" id="KW-1185">Reference proteome</keyword>
<evidence type="ECO:0000313" key="3">
    <source>
        <dbReference type="Proteomes" id="UP000230750"/>
    </source>
</evidence>
<dbReference type="InterPro" id="IPR048270">
    <property type="entry name" value="PNMA_C"/>
</dbReference>
<name>A0A2G8JLE8_STIJA</name>
<dbReference type="Gene3D" id="3.10.10.10">
    <property type="entry name" value="HIV Type 1 Reverse Transcriptase, subunit A, domain 1"/>
    <property type="match status" value="1"/>
</dbReference>
<dbReference type="PROSITE" id="PS00141">
    <property type="entry name" value="ASP_PROTEASE"/>
    <property type="match status" value="1"/>
</dbReference>
<proteinExistence type="predicted"/>
<dbReference type="Pfam" id="PF14893">
    <property type="entry name" value="PNMA"/>
    <property type="match status" value="1"/>
</dbReference>
<protein>
    <recommendedName>
        <fullName evidence="1">Paraneoplastic antigen Ma-like C-terminal domain-containing protein</fullName>
    </recommendedName>
</protein>
<gene>
    <name evidence="2" type="ORF">BSL78_26637</name>
</gene>
<dbReference type="InterPro" id="IPR026523">
    <property type="entry name" value="PNMA"/>
</dbReference>
<reference evidence="2 3" key="1">
    <citation type="journal article" date="2017" name="PLoS Biol.">
        <title>The sea cucumber genome provides insights into morphological evolution and visceral regeneration.</title>
        <authorList>
            <person name="Zhang X."/>
            <person name="Sun L."/>
            <person name="Yuan J."/>
            <person name="Sun Y."/>
            <person name="Gao Y."/>
            <person name="Zhang L."/>
            <person name="Li S."/>
            <person name="Dai H."/>
            <person name="Hamel J.F."/>
            <person name="Liu C."/>
            <person name="Yu Y."/>
            <person name="Liu S."/>
            <person name="Lin W."/>
            <person name="Guo K."/>
            <person name="Jin S."/>
            <person name="Xu P."/>
            <person name="Storey K.B."/>
            <person name="Huan P."/>
            <person name="Zhang T."/>
            <person name="Zhou Y."/>
            <person name="Zhang J."/>
            <person name="Lin C."/>
            <person name="Li X."/>
            <person name="Xing L."/>
            <person name="Huo D."/>
            <person name="Sun M."/>
            <person name="Wang L."/>
            <person name="Mercier A."/>
            <person name="Li F."/>
            <person name="Yang H."/>
            <person name="Xiang J."/>
        </authorList>
    </citation>
    <scope>NUCLEOTIDE SEQUENCE [LARGE SCALE GENOMIC DNA]</scope>
    <source>
        <strain evidence="2">Shaxun</strain>
        <tissue evidence="2">Muscle</tissue>
    </source>
</reference>
<dbReference type="InterPro" id="IPR001969">
    <property type="entry name" value="Aspartic_peptidase_AS"/>
</dbReference>
<dbReference type="Gene3D" id="2.40.70.10">
    <property type="entry name" value="Acid Proteases"/>
    <property type="match status" value="1"/>
</dbReference>
<dbReference type="SUPFAM" id="SSF50630">
    <property type="entry name" value="Acid proteases"/>
    <property type="match status" value="1"/>
</dbReference>
<sequence>MTDPDPNAVNMALLTQLFKGAMGFQGIPVSRLPKFKGPPYAAGDLSFLEWLEEFEGIIAQYDLEDKAKARALINHLTGPAKEEIACLEESEREKFDEVVSSLNLCFGTYESLQSLSSLFHNRKQQESENLSDYSRSLKRLYTKMETAASSKEESTALKQLRDKSLREQFIRGASETYVRRELRRIDLSPNVSSFEEMRKEAILLFQESEMQPRRSRIREVCVEAPVAAAEIKEDGAFSTLLENQRGLSDEVKSLKEHVEGILHGTAQGIEGMSDRGHQISIPKHSQEIAIRETNSLCCYGETVESLVTNRQPIAVRVGEVNGRDREDAEVRVVLEKLISSSPTVIAEIEGVEVGCVLDTGAEASLIPAVVYREVLEGVLGPIMNLPVPLMVVGFGDEDVNVLGFVSAVVKIRERSSLVAFLIIDGQTSGRSEQYPILLGCNALKVLVGANEPVKEGESVELAARCMEFSDVTQVCEAEIVIGEEREEVAACQNRSEGSLVGKSVAALAEGEGGELLTKSEDRIEGSQAVSLEGTPSSDTEVYMLADETMVELPWGVELPALERNKVDRVAVLLHDNLKAFSRDDLDLGFCDLIPHEIKLTDQCTPIRLPYRRVPPTQTIEIKELLQGLLEKNIIRRSSSPYASLL</sequence>
<dbReference type="SUPFAM" id="SSF56672">
    <property type="entry name" value="DNA/RNA polymerases"/>
    <property type="match status" value="1"/>
</dbReference>
<dbReference type="PANTHER" id="PTHR23095">
    <property type="entry name" value="PARANEOPLASTIC ANTIGEN"/>
    <property type="match status" value="1"/>
</dbReference>
<comment type="caution">
    <text evidence="2">The sequence shown here is derived from an EMBL/GenBank/DDBJ whole genome shotgun (WGS) entry which is preliminary data.</text>
</comment>
<accession>A0A2G8JLE8</accession>
<dbReference type="GO" id="GO:0004190">
    <property type="term" value="F:aspartic-type endopeptidase activity"/>
    <property type="evidence" value="ECO:0007669"/>
    <property type="project" value="InterPro"/>
</dbReference>
<dbReference type="CDD" id="cd00303">
    <property type="entry name" value="retropepsin_like"/>
    <property type="match status" value="1"/>
</dbReference>
<evidence type="ECO:0000313" key="2">
    <source>
        <dbReference type="EMBL" id="PIK36529.1"/>
    </source>
</evidence>
<dbReference type="PANTHER" id="PTHR23095:SF46">
    <property type="entry name" value="GAG PROTEIN"/>
    <property type="match status" value="1"/>
</dbReference>